<dbReference type="OrthoDB" id="1898221at2759"/>
<dbReference type="AlphaFoldDB" id="A0A9N9J1I5"/>
<feature type="domain" description="AMP-binding enzyme C-terminal" evidence="5">
    <location>
        <begin position="429"/>
        <end position="509"/>
    </location>
</feature>
<dbReference type="FunFam" id="3.30.300.30:FF:000007">
    <property type="entry name" value="4-coumarate--CoA ligase 2"/>
    <property type="match status" value="1"/>
</dbReference>
<sequence length="530" mass="58549">MIFKSKYSDIDIPGVGIYQYGTSNPNGISNDKVILIDGTTDKKVTFGELKSDSKKLAARLQAIGFKRGDVLAICSHNQVDYYTVVFGAIAAGGIVSPSNPLYKVKELAFQLIDSRASIIFAHPNYLDTVEKAAEEANIPKSKIFLFGEKEVRGFYPYCSLVGDHEIEPVSYTPEEARTTTAFLCYSSGTVGKPKGVETTHTNIVANVAQISIVDDSGEDDIFMGVLPFFHIYGLTVLVFYTVIKGGSTIVIPRFDLGTFCSCIQKYKINYAHVVPPIILALTKNPIVKNYNISSLKMMVSGAAPFGKEQSEEFYDILKIPIKQGYVTHLNSSDNIVPGAIGDLLPNIEAKIVPIEGLELGSNEGELCVRGPNVMKGYYNNEEATKASFDEDGFFRTGDIARVDENMNFFIVDRVKELIKYMGYQVAPAELESILLTHPAVADAAVIGYYSTQHLTEYPTAYIVTKPGHEKTSHLKSGIQKYISDRVTPHKKLRGGVLFIDQIPKNPSGKILRRILRERLKTEFDCLPDKS</sequence>
<comment type="similarity">
    <text evidence="1">Belongs to the ATP-dependent AMP-binding enzyme family.</text>
</comment>
<keyword evidence="2" id="KW-0436">Ligase</keyword>
<reference evidence="6" key="1">
    <citation type="submission" date="2021-06" db="EMBL/GenBank/DDBJ databases">
        <authorList>
            <person name="Kallberg Y."/>
            <person name="Tangrot J."/>
            <person name="Rosling A."/>
        </authorList>
    </citation>
    <scope>NUCLEOTIDE SEQUENCE</scope>
    <source>
        <strain evidence="6">FL966</strain>
    </source>
</reference>
<dbReference type="PANTHER" id="PTHR24096:SF149">
    <property type="entry name" value="AMP-BINDING DOMAIN-CONTAINING PROTEIN-RELATED"/>
    <property type="match status" value="1"/>
</dbReference>
<feature type="transmembrane region" description="Helical" evidence="3">
    <location>
        <begin position="221"/>
        <end position="243"/>
    </location>
</feature>
<dbReference type="Gene3D" id="3.40.50.980">
    <property type="match status" value="2"/>
</dbReference>
<dbReference type="EMBL" id="CAJVQA010019673">
    <property type="protein sequence ID" value="CAG8760119.1"/>
    <property type="molecule type" value="Genomic_DNA"/>
</dbReference>
<evidence type="ECO:0000259" key="5">
    <source>
        <dbReference type="Pfam" id="PF13193"/>
    </source>
</evidence>
<name>A0A9N9J1I5_9GLOM</name>
<proteinExistence type="inferred from homology"/>
<dbReference type="PANTHER" id="PTHR24096">
    <property type="entry name" value="LONG-CHAIN-FATTY-ACID--COA LIGASE"/>
    <property type="match status" value="1"/>
</dbReference>
<dbReference type="Pfam" id="PF13193">
    <property type="entry name" value="AMP-binding_C"/>
    <property type="match status" value="1"/>
</dbReference>
<dbReference type="InterPro" id="IPR000873">
    <property type="entry name" value="AMP-dep_synth/lig_dom"/>
</dbReference>
<keyword evidence="3" id="KW-0812">Transmembrane</keyword>
<dbReference type="Gene3D" id="3.30.300.30">
    <property type="match status" value="1"/>
</dbReference>
<gene>
    <name evidence="6" type="ORF">CPELLU_LOCUS15250</name>
</gene>
<evidence type="ECO:0000313" key="7">
    <source>
        <dbReference type="Proteomes" id="UP000789759"/>
    </source>
</evidence>
<dbReference type="InterPro" id="IPR045851">
    <property type="entry name" value="AMP-bd_C_sf"/>
</dbReference>
<evidence type="ECO:0000256" key="2">
    <source>
        <dbReference type="ARBA" id="ARBA00022598"/>
    </source>
</evidence>
<keyword evidence="3" id="KW-1133">Transmembrane helix</keyword>
<dbReference type="InterPro" id="IPR025110">
    <property type="entry name" value="AMP-bd_C"/>
</dbReference>
<evidence type="ECO:0000259" key="4">
    <source>
        <dbReference type="Pfam" id="PF00501"/>
    </source>
</evidence>
<organism evidence="6 7">
    <name type="scientific">Cetraspora pellucida</name>
    <dbReference type="NCBI Taxonomy" id="1433469"/>
    <lineage>
        <taxon>Eukaryota</taxon>
        <taxon>Fungi</taxon>
        <taxon>Fungi incertae sedis</taxon>
        <taxon>Mucoromycota</taxon>
        <taxon>Glomeromycotina</taxon>
        <taxon>Glomeromycetes</taxon>
        <taxon>Diversisporales</taxon>
        <taxon>Gigasporaceae</taxon>
        <taxon>Cetraspora</taxon>
    </lineage>
</organism>
<keyword evidence="7" id="KW-1185">Reference proteome</keyword>
<feature type="domain" description="AMP-dependent synthetase/ligase" evidence="4">
    <location>
        <begin position="31"/>
        <end position="378"/>
    </location>
</feature>
<dbReference type="Gene3D" id="2.30.38.10">
    <property type="entry name" value="Luciferase, Domain 3"/>
    <property type="match status" value="1"/>
</dbReference>
<comment type="caution">
    <text evidence="6">The sequence shown here is derived from an EMBL/GenBank/DDBJ whole genome shotgun (WGS) entry which is preliminary data.</text>
</comment>
<protein>
    <submittedName>
        <fullName evidence="6">21916_t:CDS:1</fullName>
    </submittedName>
</protein>
<evidence type="ECO:0000256" key="1">
    <source>
        <dbReference type="ARBA" id="ARBA00006432"/>
    </source>
</evidence>
<keyword evidence="3" id="KW-0472">Membrane</keyword>
<dbReference type="GO" id="GO:0016405">
    <property type="term" value="F:CoA-ligase activity"/>
    <property type="evidence" value="ECO:0007669"/>
    <property type="project" value="TreeGrafter"/>
</dbReference>
<dbReference type="CDD" id="cd05911">
    <property type="entry name" value="Firefly_Luc_like"/>
    <property type="match status" value="1"/>
</dbReference>
<dbReference type="SUPFAM" id="SSF56801">
    <property type="entry name" value="Acetyl-CoA synthetase-like"/>
    <property type="match status" value="1"/>
</dbReference>
<dbReference type="Pfam" id="PF00501">
    <property type="entry name" value="AMP-binding"/>
    <property type="match status" value="1"/>
</dbReference>
<accession>A0A9N9J1I5</accession>
<evidence type="ECO:0000256" key="3">
    <source>
        <dbReference type="SAM" id="Phobius"/>
    </source>
</evidence>
<evidence type="ECO:0000313" key="6">
    <source>
        <dbReference type="EMBL" id="CAG8760119.1"/>
    </source>
</evidence>
<dbReference type="Proteomes" id="UP000789759">
    <property type="component" value="Unassembled WGS sequence"/>
</dbReference>